<accession>A0ABY0IF62</accession>
<protein>
    <recommendedName>
        <fullName evidence="4">Peptidase MA-like domain-containing protein</fullName>
    </recommendedName>
</protein>
<dbReference type="RefSeq" id="WP_115361101.1">
    <property type="nucleotide sequence ID" value="NZ_QDKL01000002.1"/>
</dbReference>
<proteinExistence type="predicted"/>
<evidence type="ECO:0008006" key="4">
    <source>
        <dbReference type="Google" id="ProtNLM"/>
    </source>
</evidence>
<dbReference type="Proteomes" id="UP000443582">
    <property type="component" value="Unassembled WGS sequence"/>
</dbReference>
<name>A0ABY0IF62_9BACT</name>
<feature type="signal peptide" evidence="1">
    <location>
        <begin position="1"/>
        <end position="20"/>
    </location>
</feature>
<sequence length="399" mass="45266">MIIQCSKLLVLLLITQFSFAAFKTTVLTRNKEMDLVKKEVVFKDIDNLGKLEDKSFKIVRAKSEKPIILSELNDDLEKMRAASVYFHLKKAKKYFLDVVKSKYVSELGQITIRLGITNQFNSIGHFAHDNLAPEYNNALSIPPGEGRARFGIDPWQHEIWFRPAKEVNLPSEGLKNDFEQTAALFSEFRTQSRFANFQRFVADLFLLSGDELVDSGLSILGSTAIIEASFIAMKHIYGLLQGKSYLLDTSFIPEIVYHEFAHIALSDKLTLSHSSPVNEGMADFFAASIANSSTLADKVKDYAKRVREKDAFREQTYQSGFESNAYANIDFVLGVLWQVRELDEQKSHSYIYNIRNNLTSSSNIRGDLVKSILKECRRSCKSPLSGRIKLLNAYHEMGL</sequence>
<organism evidence="2 3">
    <name type="scientific">Halobacteriovorax vibrionivorans</name>
    <dbReference type="NCBI Taxonomy" id="2152716"/>
    <lineage>
        <taxon>Bacteria</taxon>
        <taxon>Pseudomonadati</taxon>
        <taxon>Bdellovibrionota</taxon>
        <taxon>Bacteriovoracia</taxon>
        <taxon>Bacteriovoracales</taxon>
        <taxon>Halobacteriovoraceae</taxon>
        <taxon>Halobacteriovorax</taxon>
    </lineage>
</organism>
<evidence type="ECO:0000313" key="2">
    <source>
        <dbReference type="EMBL" id="RZF21578.1"/>
    </source>
</evidence>
<dbReference type="EMBL" id="QDKL01000002">
    <property type="protein sequence ID" value="RZF21578.1"/>
    <property type="molecule type" value="Genomic_DNA"/>
</dbReference>
<keyword evidence="3" id="KW-1185">Reference proteome</keyword>
<keyword evidence="1" id="KW-0732">Signal</keyword>
<reference evidence="3" key="1">
    <citation type="journal article" date="2019" name="Int. J. Syst. Evol. Microbiol.">
        <title>Halobacteriovorax valvorus sp. nov., a novel prokaryotic predator isolated from coastal seawater of China.</title>
        <authorList>
            <person name="Chen M.-X."/>
        </authorList>
    </citation>
    <scope>NUCLEOTIDE SEQUENCE [LARGE SCALE GENOMIC DNA]</scope>
    <source>
        <strain evidence="3">BL9</strain>
    </source>
</reference>
<comment type="caution">
    <text evidence="2">The sequence shown here is derived from an EMBL/GenBank/DDBJ whole genome shotgun (WGS) entry which is preliminary data.</text>
</comment>
<evidence type="ECO:0000313" key="3">
    <source>
        <dbReference type="Proteomes" id="UP000443582"/>
    </source>
</evidence>
<feature type="chain" id="PRO_5046838824" description="Peptidase MA-like domain-containing protein" evidence="1">
    <location>
        <begin position="21"/>
        <end position="399"/>
    </location>
</feature>
<gene>
    <name evidence="2" type="ORF">DAY19_07780</name>
</gene>
<evidence type="ECO:0000256" key="1">
    <source>
        <dbReference type="SAM" id="SignalP"/>
    </source>
</evidence>